<feature type="domain" description="Fibronectin type-III" evidence="2">
    <location>
        <begin position="805"/>
        <end position="890"/>
    </location>
</feature>
<sequence>MELLTYARLRPWLIALLLLSALLTGRLARAQAPLNYAEYFVDTDPGVGLGTRVTFPTAAAVQDHTFSPNLTGVAAGVHTLYMRVHSQSGATGRWSHTFTRTFLRLSPAASGGVLPNVVRAEYFIDADPGVGQGTALAVTPGTSVDQTYMLNLASVPAGVHSINVRVQDQSRRWSHTFVRSFLKLGATTTGGPAPNLTAAEYFIDSDPGVGRGTALAVTPGASIDQTYPLDFSAVSTGVHSINLRVRDANGRWSHTFMRSFLKLAPAPAGGNVLPNLTRAEYFIDADPGVGQGTALAVTPGSSIDQTYMLDLSGVTAGIHNLTTRVRDANGRWSHNFTRPFLKLAPTAAPGVRPLITKIRYLVTQGTTVVQGPDEYVLPAASRAADIDQTFTPQLCLTAAGTYVMNVTAVDAQGRAAIEYSRSFTVNTPTKFQPMLMPTVAACTGQTVTLSSAAAGTGATYLWSTGATTQSITVTTPGKYYINVTSGSGCVGSDTSRVTFNPAPVVALADTTAVTCGGNSTTLNAGAGFASYLWNTGATTQTIVVNTPGRYRVTVGTGAGGCSATDSTEVLMPNATIQQTSQTICAGQSRTLSLATPINGTVRWSTGATTASITASPTATTTYTATVRVGSYSCSASVTLTVVPSTLTVTGPAATQCAGQSSTLATPATAGYTYTWSPATYLSATTGASVTATPLQTTTYTVTSTNGTCTSSGQVTVTVTPAPQALANPTSVAAGQVTTLNVANPQPGTTYAWSGPGLQSTTGTTVSALPTVVGSAQYTVVATLTATGCTSSGQTTVTVTTTPCAAPTNLLVGNITQTAAQVTFTAASGATGYTLSYTPQGGSTQNQTVAGSPVNLAGLTPGVTYNVSLTTNCGGQSSAAQTTSFATLAPPVVALGAFSPVCISVGSFALTGGSPAGGTYSGPGVSGGQFNPATAGAGSHTITYTYTLNGWTGTATQPLQVFALPTVTQAAFPLVCQGAAAFALTGGSPAGGTYAGTGVSGGQFSAATAGVGTFGLSYSYTDGNGCASTAFRSITVLPTPTLAATDTLVCAGQPVTLTVSNTGAGATYAWSTGATTASIVVNPLVRTAYTVTVTNAAGCAYTRRQVISTNPYNTAPGLVGQLQPVDNSNGLSLPITFSWSPASAATTYDLYVWPATGSQSATATVANINALQYTYNGALPYGAQYRWRVVARNPCFSTPGPVLAFGLRDLPDLRVSFIQNPDTVYAGQTMQMSWNVTNTGAGSTLAQQWQDQVWLSQDSVFNSSTAVQVGTWGNTSFLQPNATYITNATFRVPYSQAGYYYVFVRANTGALLETNYTNNRFRSPKRTLMIVPTTPDFSLENFVSPPNPSVGYTDVTMRYRVYNRGSVAATQVRYDEFFISPDTIQNISQNTGRGALGPNAISLGRQRVTDTLLTNGFYARTVSVRIPHTEYGTRYFYVYSDTDNSIFETASTNNVNRPVPVDVILRPPADLLPIQLTAPANLIAGTSANIVWDVRNSGLNAPVAEERYWADKFWLSPTATFNPATAIAVGTTNIFGGDTLAVDHHYRRSVALAIPNGLSGAYYVFGQADYVQGSTRGNVFEYTHENNNLLRSGLVNISLAYADLQPTAFTGPATLDAFQTFTVNYTVRNSSTAVGPANGTWSDAVWLVSPGGSANGCQLLGRVSHTGPLAPGASYSGSMLLSIPRYVTPGNYEVLLKTDDGNAVYEYNFENNNEQRFALTYNYSDDLRLTALSTTGTAYSGQTIGLSFGVDNQGAFRTLATGWREEFYLSTDATLDAADLRLTTVTHDGDLAVGSSYNGTATVRLPHGLQGSYFVIGKAGVPDGRGYCSGTASSVLNDMDPANNVRTMALPILLTPPADLIPTASTLPTDVVAGQQVTIPFTIQNQGVGATLEGNWDDGIYLNTSPSVNGSVRIGTYRHPGTLGAGQSYAATITATIPAYMSGNYYVFLVTDISGSNGYSPSQLWGGAVQYGTVYEHQQELNNIVQGSILIRVPQPADLIVTSVTVPATRQLGETMTVHYQVKNQGVNPAVGQLKDGLYLSQDATVDGAVDQLFASQTRNITIAPNQTVSGVVRSRLQGLLPGTYHGLMATNLFNDIYEGAVSSPAANNNVTDAANQLALGVNILPLRIPTSFPLMKDSVVYYRVTPGANKDMVLTLTSNKSLGQNEMYVAYNRVPTAADYDFIYLNQVSTAQEILVPTTGPLPYYVLVKTPYQYPSLQTATLYADTLGFQVRSITANRVGRGRVTTQVLGAGFHRLRTGANGYPATRFYLTQGNSPAIRAEAQVLTFRNSTEVTLRWRLDTLSLGQYHVVADNNGTRVQLTNGLTVEAARPLNVDFATIIPQTVRVGTNANWTYFLQNNSNVDVPYWEFQYELPPGQSPVITHTPNVRKKSDFHTGAASATPRNRLDDGLTEVLPFVATDLRPGEIIQVNLRLTPTRLGGLPVVWNQAALTEEWYTRQTLDHIGRYRAAVLASPASYPAGVASLAANAPAWQDSLRRYYVHAGLLDTAALRAGRLRTGYTATSASIAIPGGVCGTWGVTECVRPFRPNPFDANSYPAALVNCADSIVFTYKGRGASCTQVVGSIDPNLIAGPAGSGRRKMVGAQQRLSYQVQFENDPVQATAPAQVVRVTVPLSTAFDAQQFRLGSYGWADYTFPVPANASSYSTLLDMPDSLGYDVRVLGTVDVVGRRLLWQFETIDPATGVAPLDPNKGFLALNDSTGRGQGFVNYTIKASPAALTGDTLAAQATIVFDTNPPLATNRWKNVLDAVAPTSQLAALPPTTSTSSVVLNWTAQDDTGGSGLLSYDLYASKDGGAFAAVAQNLPTTSYSFAGEPGARYDFFVLAQDTTSNREALKTVGNTYTVLSDTTLVVYNLLKNQCLTSQTVVSSGLGTWQRLLLNGQTVAAINDQGHALGNVKVEFSVMSGTIRQDARGTKYLDRNWHFIADSSFTGKSVLVRFYGLPAEFDKLKAADLANVTAYNSLRLTQYSGPNEDCSLANNATAVSTVRLLTPQTTTRLDQDCFVAQATITDHFSEFYLHGGNRPLPVELMSFAAVRRGADVLATWTTATEKNSAYFALEATDSPRGDGFRELGRVAAAGNSTAPRSYSFSDRNVPTTGGVRYYRLRQTDTNGAISYSPVQAVQLAKEEATLSLSAVPNPFFHAELQATISAPEAVDAVLQLLDMTGRSLLTHKLHLTAGRNAIELPELASLPAGVYVLRVRVGTEVRQVKLLKQ</sequence>
<dbReference type="InterPro" id="IPR011635">
    <property type="entry name" value="CARDB"/>
</dbReference>
<name>A0ABS3QNP1_9BACT</name>
<evidence type="ECO:0000256" key="1">
    <source>
        <dbReference type="ARBA" id="ARBA00022737"/>
    </source>
</evidence>
<organism evidence="3 4">
    <name type="scientific">Hymenobacter negativus</name>
    <dbReference type="NCBI Taxonomy" id="2795026"/>
    <lineage>
        <taxon>Bacteria</taxon>
        <taxon>Pseudomonadati</taxon>
        <taxon>Bacteroidota</taxon>
        <taxon>Cytophagia</taxon>
        <taxon>Cytophagales</taxon>
        <taxon>Hymenobacteraceae</taxon>
        <taxon>Hymenobacter</taxon>
    </lineage>
</organism>
<dbReference type="NCBIfam" id="TIGR04183">
    <property type="entry name" value="Por_Secre_tail"/>
    <property type="match status" value="1"/>
</dbReference>
<keyword evidence="1" id="KW-0677">Repeat</keyword>
<dbReference type="SMART" id="SM00060">
    <property type="entry name" value="FN3"/>
    <property type="match status" value="2"/>
</dbReference>
<dbReference type="Pfam" id="PF24595">
    <property type="entry name" value="DUF7619"/>
    <property type="match status" value="1"/>
</dbReference>
<dbReference type="InterPro" id="IPR055353">
    <property type="entry name" value="DUF7619"/>
</dbReference>
<dbReference type="InterPro" id="IPR050991">
    <property type="entry name" value="ECM_Regulatory_Proteins"/>
</dbReference>
<dbReference type="InterPro" id="IPR003961">
    <property type="entry name" value="FN3_dom"/>
</dbReference>
<comment type="caution">
    <text evidence="3">The sequence shown here is derived from an EMBL/GenBank/DDBJ whole genome shotgun (WGS) entry which is preliminary data.</text>
</comment>
<dbReference type="PANTHER" id="PTHR46708">
    <property type="entry name" value="TENASCIN"/>
    <property type="match status" value="1"/>
</dbReference>
<dbReference type="InterPro" id="IPR026444">
    <property type="entry name" value="Secre_tail"/>
</dbReference>
<gene>
    <name evidence="3" type="ORF">J4E00_26945</name>
</gene>
<proteinExistence type="predicted"/>
<dbReference type="SUPFAM" id="SSF49265">
    <property type="entry name" value="Fibronectin type III"/>
    <property type="match status" value="3"/>
</dbReference>
<reference evidence="3 4" key="1">
    <citation type="submission" date="2021-03" db="EMBL/GenBank/DDBJ databases">
        <authorList>
            <person name="Kim M.K."/>
        </authorList>
    </citation>
    <scope>NUCLEOTIDE SEQUENCE [LARGE SCALE GENOMIC DNA]</scope>
    <source>
        <strain evidence="3 4">BT442</strain>
    </source>
</reference>
<dbReference type="InterPro" id="IPR013783">
    <property type="entry name" value="Ig-like_fold"/>
</dbReference>
<dbReference type="Pfam" id="PF07705">
    <property type="entry name" value="CARDB"/>
    <property type="match status" value="4"/>
</dbReference>
<dbReference type="InterPro" id="IPR036116">
    <property type="entry name" value="FN3_sf"/>
</dbReference>
<protein>
    <submittedName>
        <fullName evidence="3">Fibronectin type III domain-containing protein</fullName>
    </submittedName>
</protein>
<dbReference type="PANTHER" id="PTHR46708:SF2">
    <property type="entry name" value="FIBRONECTIN TYPE-III DOMAIN-CONTAINING PROTEIN"/>
    <property type="match status" value="1"/>
</dbReference>
<dbReference type="Gene3D" id="2.60.40.10">
    <property type="entry name" value="Immunoglobulins"/>
    <property type="match status" value="7"/>
</dbReference>
<keyword evidence="4" id="KW-1185">Reference proteome</keyword>
<dbReference type="PROSITE" id="PS50853">
    <property type="entry name" value="FN3"/>
    <property type="match status" value="1"/>
</dbReference>
<dbReference type="RefSeq" id="WP_208178465.1">
    <property type="nucleotide sequence ID" value="NZ_JAGETZ010000020.1"/>
</dbReference>
<dbReference type="CDD" id="cd00063">
    <property type="entry name" value="FN3"/>
    <property type="match status" value="1"/>
</dbReference>
<evidence type="ECO:0000313" key="4">
    <source>
        <dbReference type="Proteomes" id="UP000664369"/>
    </source>
</evidence>
<evidence type="ECO:0000259" key="2">
    <source>
        <dbReference type="PROSITE" id="PS50853"/>
    </source>
</evidence>
<dbReference type="Pfam" id="PF00041">
    <property type="entry name" value="fn3"/>
    <property type="match status" value="1"/>
</dbReference>
<dbReference type="Proteomes" id="UP000664369">
    <property type="component" value="Unassembled WGS sequence"/>
</dbReference>
<accession>A0ABS3QNP1</accession>
<dbReference type="EMBL" id="JAGETZ010000020">
    <property type="protein sequence ID" value="MBO2012727.1"/>
    <property type="molecule type" value="Genomic_DNA"/>
</dbReference>
<evidence type="ECO:0000313" key="3">
    <source>
        <dbReference type="EMBL" id="MBO2012727.1"/>
    </source>
</evidence>